<feature type="compositionally biased region" description="Polar residues" evidence="1">
    <location>
        <begin position="28"/>
        <end position="37"/>
    </location>
</feature>
<dbReference type="HOGENOM" id="CLU_943503_0_0_1"/>
<protein>
    <submittedName>
        <fullName evidence="2">Uncharacterized protein</fullName>
    </submittedName>
</protein>
<proteinExistence type="predicted"/>
<dbReference type="KEGG" id="glz:GLAREA_03065"/>
<evidence type="ECO:0000313" key="2">
    <source>
        <dbReference type="EMBL" id="EPE27151.1"/>
    </source>
</evidence>
<dbReference type="Proteomes" id="UP000016922">
    <property type="component" value="Unassembled WGS sequence"/>
</dbReference>
<dbReference type="RefSeq" id="XP_008086341.1">
    <property type="nucleotide sequence ID" value="XM_008088150.1"/>
</dbReference>
<dbReference type="AlphaFoldDB" id="S3D500"/>
<keyword evidence="3" id="KW-1185">Reference proteome</keyword>
<organism evidence="2 3">
    <name type="scientific">Glarea lozoyensis (strain ATCC 20868 / MF5171)</name>
    <dbReference type="NCBI Taxonomy" id="1116229"/>
    <lineage>
        <taxon>Eukaryota</taxon>
        <taxon>Fungi</taxon>
        <taxon>Dikarya</taxon>
        <taxon>Ascomycota</taxon>
        <taxon>Pezizomycotina</taxon>
        <taxon>Leotiomycetes</taxon>
        <taxon>Helotiales</taxon>
        <taxon>Helotiaceae</taxon>
        <taxon>Glarea</taxon>
    </lineage>
</organism>
<dbReference type="EMBL" id="KE145370">
    <property type="protein sequence ID" value="EPE27151.1"/>
    <property type="molecule type" value="Genomic_DNA"/>
</dbReference>
<reference evidence="2 3" key="1">
    <citation type="journal article" date="2013" name="BMC Genomics">
        <title>Genomics-driven discovery of the pneumocandin biosynthetic gene cluster in the fungus Glarea lozoyensis.</title>
        <authorList>
            <person name="Chen L."/>
            <person name="Yue Q."/>
            <person name="Zhang X."/>
            <person name="Xiang M."/>
            <person name="Wang C."/>
            <person name="Li S."/>
            <person name="Che Y."/>
            <person name="Ortiz-Lopez F.J."/>
            <person name="Bills G.F."/>
            <person name="Liu X."/>
            <person name="An Z."/>
        </authorList>
    </citation>
    <scope>NUCLEOTIDE SEQUENCE [LARGE SCALE GENOMIC DNA]</scope>
    <source>
        <strain evidence="3">ATCC 20868 / MF5171</strain>
    </source>
</reference>
<sequence>MSLGSSTPKWQSRQTLLRNRGKQPNPPETSDWNQYPYPSNRQAETCELVVSWLEYHAAQSLLPFNLYDRYSGTPPVKDVVPGIVKENSPPVELGSGVADKSSDLTDRTFSESWKEFLRMQANRSSQFEGLGLGRDSIFAGRFAKSCTLDDSDSGSSNLDDDDYEYQALKQLEAHQIDAIRARILSFDFGIPHKRAIDIKKTILEEYQNLLNENPKEVSYEPRFHDTINSRRGNWEDEDGTENFCRLYDGEGRRIRELREDEFLMGDQHSIWPIPNRPPTLMGGGEEIGGGGYWCF</sequence>
<evidence type="ECO:0000313" key="3">
    <source>
        <dbReference type="Proteomes" id="UP000016922"/>
    </source>
</evidence>
<accession>S3D500</accession>
<feature type="compositionally biased region" description="Polar residues" evidence="1">
    <location>
        <begin position="1"/>
        <end position="17"/>
    </location>
</feature>
<feature type="region of interest" description="Disordered" evidence="1">
    <location>
        <begin position="1"/>
        <end position="37"/>
    </location>
</feature>
<name>S3D500_GLAL2</name>
<dbReference type="GeneID" id="19462121"/>
<evidence type="ECO:0000256" key="1">
    <source>
        <dbReference type="SAM" id="MobiDB-lite"/>
    </source>
</evidence>
<gene>
    <name evidence="2" type="ORF">GLAREA_03065</name>
</gene>